<dbReference type="Pfam" id="PF08808">
    <property type="entry name" value="RES"/>
    <property type="match status" value="1"/>
</dbReference>
<sequence length="202" mass="23151">MTNPTNNLPGLHPPPPSDLLSRELPLKIIEAETILYRVHQARYEPIYFSYSGGGRLDVPEGVIYLAMDEWGAFRETIGRFTKYRLISREELSKRRLSEVISERALSLVDLTANGLTLLDADARLLTGSYDIAQQWSSALQKHPSKPDGIYYRSRHDPSRFCLALYQIRTSSILTVINTYDFLSDEYTNRLGRILDEYQYGLT</sequence>
<reference evidence="2 3" key="1">
    <citation type="submission" date="2013-01" db="EMBL/GenBank/DDBJ databases">
        <authorList>
            <person name="Bench S."/>
        </authorList>
    </citation>
    <scope>NUCLEOTIDE SEQUENCE [LARGE SCALE GENOMIC DNA]</scope>
    <source>
        <strain evidence="2 3">WH 0005</strain>
    </source>
</reference>
<dbReference type="RefSeq" id="WP_021832879.1">
    <property type="nucleotide sequence ID" value="NZ_CAQL01000451.1"/>
</dbReference>
<comment type="caution">
    <text evidence="2">The sequence shown here is derived from an EMBL/GenBank/DDBJ whole genome shotgun (WGS) entry which is preliminary data.</text>
</comment>
<protein>
    <recommendedName>
        <fullName evidence="1">RES domain-containing protein</fullName>
    </recommendedName>
</protein>
<dbReference type="EMBL" id="CAQL01000451">
    <property type="protein sequence ID" value="CCQ55671.1"/>
    <property type="molecule type" value="Genomic_DNA"/>
</dbReference>
<dbReference type="SMART" id="SM00953">
    <property type="entry name" value="RES"/>
    <property type="match status" value="1"/>
</dbReference>
<dbReference type="Proteomes" id="UP000017981">
    <property type="component" value="Unassembled WGS sequence"/>
</dbReference>
<gene>
    <name evidence="2" type="ORF">CWATWH0005_3491</name>
</gene>
<dbReference type="InterPro" id="IPR014914">
    <property type="entry name" value="RES_dom"/>
</dbReference>
<name>T2IQ16_CROWT</name>
<evidence type="ECO:0000259" key="1">
    <source>
        <dbReference type="SMART" id="SM00953"/>
    </source>
</evidence>
<feature type="domain" description="RES" evidence="1">
    <location>
        <begin position="40"/>
        <end position="176"/>
    </location>
</feature>
<dbReference type="AlphaFoldDB" id="T2IQ16"/>
<evidence type="ECO:0000313" key="3">
    <source>
        <dbReference type="Proteomes" id="UP000017981"/>
    </source>
</evidence>
<reference evidence="2 3" key="2">
    <citation type="submission" date="2013-09" db="EMBL/GenBank/DDBJ databases">
        <title>Whole genome comparison of six Crocosphaera watsonii strains with differing phenotypes.</title>
        <authorList>
            <person name="Bench S.R."/>
            <person name="Heller P."/>
            <person name="Frank I."/>
            <person name="Arciniega M."/>
            <person name="Shilova I.N."/>
            <person name="Zehr J.P."/>
        </authorList>
    </citation>
    <scope>NUCLEOTIDE SEQUENCE [LARGE SCALE GENOMIC DNA]</scope>
    <source>
        <strain evidence="2 3">WH 0005</strain>
    </source>
</reference>
<evidence type="ECO:0000313" key="2">
    <source>
        <dbReference type="EMBL" id="CCQ55671.1"/>
    </source>
</evidence>
<organism evidence="2 3">
    <name type="scientific">Crocosphaera watsonii WH 0005</name>
    <dbReference type="NCBI Taxonomy" id="423472"/>
    <lineage>
        <taxon>Bacteria</taxon>
        <taxon>Bacillati</taxon>
        <taxon>Cyanobacteriota</taxon>
        <taxon>Cyanophyceae</taxon>
        <taxon>Oscillatoriophycideae</taxon>
        <taxon>Chroococcales</taxon>
        <taxon>Aphanothecaceae</taxon>
        <taxon>Crocosphaera</taxon>
    </lineage>
</organism>
<accession>T2IQ16</accession>
<proteinExistence type="predicted"/>